<dbReference type="InterPro" id="IPR008927">
    <property type="entry name" value="6-PGluconate_DH-like_C_sf"/>
</dbReference>
<accession>A0A420E008</accession>
<evidence type="ECO:0000259" key="5">
    <source>
        <dbReference type="Pfam" id="PF00725"/>
    </source>
</evidence>
<dbReference type="Pfam" id="PF00725">
    <property type="entry name" value="3HCDH"/>
    <property type="match status" value="1"/>
</dbReference>
<feature type="binding site" evidence="4">
    <location>
        <position position="154"/>
    </location>
    <ligand>
        <name>NAD(+)</name>
        <dbReference type="ChEBI" id="CHEBI:57540"/>
    </ligand>
</feature>
<dbReference type="FunFam" id="3.40.50.720:FF:000009">
    <property type="entry name" value="Fatty oxidation complex, alpha subunit"/>
    <property type="match status" value="1"/>
</dbReference>
<dbReference type="PIRSF" id="PIRSF000105">
    <property type="entry name" value="HCDH"/>
    <property type="match status" value="1"/>
</dbReference>
<dbReference type="GO" id="GO:0070403">
    <property type="term" value="F:NAD+ binding"/>
    <property type="evidence" value="ECO:0007669"/>
    <property type="project" value="InterPro"/>
</dbReference>
<feature type="binding site" evidence="4">
    <location>
        <begin position="20"/>
        <end position="25"/>
    </location>
    <ligand>
        <name>NAD(+)</name>
        <dbReference type="ChEBI" id="CHEBI:57540"/>
    </ligand>
</feature>
<feature type="binding site" evidence="4">
    <location>
        <position position="285"/>
    </location>
    <ligand>
        <name>NAD(+)</name>
        <dbReference type="ChEBI" id="CHEBI:57540"/>
    </ligand>
</feature>
<dbReference type="GO" id="GO:0006631">
    <property type="term" value="P:fatty acid metabolic process"/>
    <property type="evidence" value="ECO:0007669"/>
    <property type="project" value="InterPro"/>
</dbReference>
<dbReference type="Pfam" id="PF02737">
    <property type="entry name" value="3HCDH_N"/>
    <property type="match status" value="1"/>
</dbReference>
<dbReference type="NCBIfam" id="NF004474">
    <property type="entry name" value="PRK05808.1"/>
    <property type="match status" value="1"/>
</dbReference>
<protein>
    <submittedName>
        <fullName evidence="7">3-hydroxybutyryl-CoA dehydrogenase</fullName>
    </submittedName>
</protein>
<evidence type="ECO:0000313" key="8">
    <source>
        <dbReference type="Proteomes" id="UP000285780"/>
    </source>
</evidence>
<dbReference type="SUPFAM" id="SSF51735">
    <property type="entry name" value="NAD(P)-binding Rossmann-fold domains"/>
    <property type="match status" value="1"/>
</dbReference>
<proteinExistence type="inferred from homology"/>
<feature type="binding site" evidence="4">
    <location>
        <position position="103"/>
    </location>
    <ligand>
        <name>NAD(+)</name>
        <dbReference type="ChEBI" id="CHEBI:57540"/>
    </ligand>
</feature>
<dbReference type="SUPFAM" id="SSF48179">
    <property type="entry name" value="6-phosphogluconate dehydrogenase C-terminal domain-like"/>
    <property type="match status" value="1"/>
</dbReference>
<comment type="similarity">
    <text evidence="1">Belongs to the 3-hydroxyacyl-CoA dehydrogenase family.</text>
</comment>
<dbReference type="EMBL" id="RAQM01000009">
    <property type="protein sequence ID" value="RKF03446.1"/>
    <property type="molecule type" value="Genomic_DNA"/>
</dbReference>
<feature type="domain" description="3-hydroxyacyl-CoA dehydrogenase C-terminal" evidence="5">
    <location>
        <begin position="197"/>
        <end position="293"/>
    </location>
</feature>
<feature type="site" description="Important for catalytic activity" evidence="3">
    <location>
        <position position="151"/>
    </location>
</feature>
<dbReference type="Gene3D" id="3.40.50.720">
    <property type="entry name" value="NAD(P)-binding Rossmann-like Domain"/>
    <property type="match status" value="1"/>
</dbReference>
<keyword evidence="2" id="KW-0560">Oxidoreductase</keyword>
<dbReference type="InterPro" id="IPR013328">
    <property type="entry name" value="6PGD_dom2"/>
</dbReference>
<gene>
    <name evidence="7" type="ORF">C8N26_1831</name>
</gene>
<name>A0A420E008_9FLAO</name>
<reference evidence="7 8" key="1">
    <citation type="submission" date="2018-09" db="EMBL/GenBank/DDBJ databases">
        <title>Genomic Encyclopedia of Archaeal and Bacterial Type Strains, Phase II (KMG-II): from individual species to whole genera.</title>
        <authorList>
            <person name="Goeker M."/>
        </authorList>
    </citation>
    <scope>NUCLEOTIDE SEQUENCE [LARGE SCALE GENOMIC DNA]</scope>
    <source>
        <strain evidence="7 8">DSM 16505</strain>
    </source>
</reference>
<sequence>MEFISPIKTHNNMKNIAVIGAGTMGNGIAHTFAQFGYNVQLIDISQAALDRGLATITKNLDRMVAKEKITEDDKNNTLNNITTHTSIKEGVQNTSLVVEAATENVDLKLKIFKDLDEACAEDTILATNTSSISITQIAAATNRPEKVIGMHFMNPVPIMKLVEIIRGYNTSDEVMDFTVDLTKKINKVPVEVNDYPGFVANRILMPMINESIETLYNGVAGVAEIDTVMKLGMAHPMGPLQLADFIGLDVCLSILNVMYDGFKNPKYAPCPLLVNMVAAGKLGVKSGEGFYDYSESRKAEKVAKMFS</sequence>
<dbReference type="Proteomes" id="UP000285780">
    <property type="component" value="Unassembled WGS sequence"/>
</dbReference>
<evidence type="ECO:0000256" key="3">
    <source>
        <dbReference type="PIRSR" id="PIRSR000105-1"/>
    </source>
</evidence>
<feature type="binding site" evidence="4">
    <location>
        <position position="108"/>
    </location>
    <ligand>
        <name>NAD(+)</name>
        <dbReference type="ChEBI" id="CHEBI:57540"/>
    </ligand>
</feature>
<evidence type="ECO:0000256" key="4">
    <source>
        <dbReference type="PIRSR" id="PIRSR000105-2"/>
    </source>
</evidence>
<dbReference type="InterPro" id="IPR036291">
    <property type="entry name" value="NAD(P)-bd_dom_sf"/>
</dbReference>
<evidence type="ECO:0000256" key="2">
    <source>
        <dbReference type="ARBA" id="ARBA00023002"/>
    </source>
</evidence>
<keyword evidence="8" id="KW-1185">Reference proteome</keyword>
<evidence type="ECO:0000259" key="6">
    <source>
        <dbReference type="Pfam" id="PF02737"/>
    </source>
</evidence>
<evidence type="ECO:0000256" key="1">
    <source>
        <dbReference type="ARBA" id="ARBA00009463"/>
    </source>
</evidence>
<dbReference type="InterPro" id="IPR006108">
    <property type="entry name" value="3HC_DH_C"/>
</dbReference>
<feature type="domain" description="3-hydroxyacyl-CoA dehydrogenase NAD binding" evidence="6">
    <location>
        <begin position="15"/>
        <end position="194"/>
    </location>
</feature>
<feature type="binding site" evidence="4">
    <location>
        <position position="130"/>
    </location>
    <ligand>
        <name>NAD(+)</name>
        <dbReference type="ChEBI" id="CHEBI:57540"/>
    </ligand>
</feature>
<organism evidence="7 8">
    <name type="scientific">Tenacibaculum lutimaris</name>
    <dbReference type="NCBI Taxonomy" id="285258"/>
    <lineage>
        <taxon>Bacteria</taxon>
        <taxon>Pseudomonadati</taxon>
        <taxon>Bacteroidota</taxon>
        <taxon>Flavobacteriia</taxon>
        <taxon>Flavobacteriales</taxon>
        <taxon>Flavobacteriaceae</taxon>
        <taxon>Tenacibaculum</taxon>
    </lineage>
</organism>
<comment type="caution">
    <text evidence="7">The sequence shown here is derived from an EMBL/GenBank/DDBJ whole genome shotgun (WGS) entry which is preliminary data.</text>
</comment>
<dbReference type="AlphaFoldDB" id="A0A420E008"/>
<dbReference type="InterPro" id="IPR006180">
    <property type="entry name" value="3-OHacyl-CoA_DH_CS"/>
</dbReference>
<dbReference type="InterPro" id="IPR022694">
    <property type="entry name" value="3-OHacyl-CoA_DH"/>
</dbReference>
<dbReference type="GO" id="GO:0016616">
    <property type="term" value="F:oxidoreductase activity, acting on the CH-OH group of donors, NAD or NADP as acceptor"/>
    <property type="evidence" value="ECO:0007669"/>
    <property type="project" value="InterPro"/>
</dbReference>
<dbReference type="PANTHER" id="PTHR48075:SF5">
    <property type="entry name" value="3-HYDROXYBUTYRYL-COA DEHYDROGENASE"/>
    <property type="match status" value="1"/>
</dbReference>
<feature type="binding site" evidence="4">
    <location>
        <position position="43"/>
    </location>
    <ligand>
        <name>NAD(+)</name>
        <dbReference type="ChEBI" id="CHEBI:57540"/>
    </ligand>
</feature>
<dbReference type="PANTHER" id="PTHR48075">
    <property type="entry name" value="3-HYDROXYACYL-COA DEHYDROGENASE FAMILY PROTEIN"/>
    <property type="match status" value="1"/>
</dbReference>
<evidence type="ECO:0000313" key="7">
    <source>
        <dbReference type="EMBL" id="RKF03446.1"/>
    </source>
</evidence>
<dbReference type="InterPro" id="IPR006176">
    <property type="entry name" value="3-OHacyl-CoA_DH_NAD-bd"/>
</dbReference>
<keyword evidence="4" id="KW-0520">NAD</keyword>
<dbReference type="Gene3D" id="1.10.1040.10">
    <property type="entry name" value="N-(1-d-carboxylethyl)-l-norvaline Dehydrogenase, domain 2"/>
    <property type="match status" value="1"/>
</dbReference>
<dbReference type="PROSITE" id="PS00067">
    <property type="entry name" value="3HCDH"/>
    <property type="match status" value="1"/>
</dbReference>